<evidence type="ECO:0000313" key="3">
    <source>
        <dbReference type="Proteomes" id="UP001321760"/>
    </source>
</evidence>
<feature type="compositionally biased region" description="Polar residues" evidence="1">
    <location>
        <begin position="347"/>
        <end position="365"/>
    </location>
</feature>
<feature type="region of interest" description="Disordered" evidence="1">
    <location>
        <begin position="347"/>
        <end position="414"/>
    </location>
</feature>
<feature type="region of interest" description="Disordered" evidence="1">
    <location>
        <begin position="289"/>
        <end position="334"/>
    </location>
</feature>
<name>A0AAV9GQ61_9PEZI</name>
<reference evidence="2" key="2">
    <citation type="submission" date="2023-05" db="EMBL/GenBank/DDBJ databases">
        <authorList>
            <consortium name="Lawrence Berkeley National Laboratory"/>
            <person name="Steindorff A."/>
            <person name="Hensen N."/>
            <person name="Bonometti L."/>
            <person name="Westerberg I."/>
            <person name="Brannstrom I.O."/>
            <person name="Guillou S."/>
            <person name="Cros-Aarteil S."/>
            <person name="Calhoun S."/>
            <person name="Haridas S."/>
            <person name="Kuo A."/>
            <person name="Mondo S."/>
            <person name="Pangilinan J."/>
            <person name="Riley R."/>
            <person name="Labutti K."/>
            <person name="Andreopoulos B."/>
            <person name="Lipzen A."/>
            <person name="Chen C."/>
            <person name="Yanf M."/>
            <person name="Daum C."/>
            <person name="Ng V."/>
            <person name="Clum A."/>
            <person name="Ohm R."/>
            <person name="Martin F."/>
            <person name="Silar P."/>
            <person name="Natvig D."/>
            <person name="Lalanne C."/>
            <person name="Gautier V."/>
            <person name="Ament-Velasquez S.L."/>
            <person name="Kruys A."/>
            <person name="Hutchinson M.I."/>
            <person name="Powell A.J."/>
            <person name="Barry K."/>
            <person name="Miller A.N."/>
            <person name="Grigoriev I.V."/>
            <person name="Debuchy R."/>
            <person name="Gladieux P."/>
            <person name="Thoren M.H."/>
            <person name="Johannesson H."/>
        </authorList>
    </citation>
    <scope>NUCLEOTIDE SEQUENCE</scope>
    <source>
        <strain evidence="2">PSN243</strain>
    </source>
</reference>
<dbReference type="Proteomes" id="UP001321760">
    <property type="component" value="Unassembled WGS sequence"/>
</dbReference>
<dbReference type="EMBL" id="MU865933">
    <property type="protein sequence ID" value="KAK4450378.1"/>
    <property type="molecule type" value="Genomic_DNA"/>
</dbReference>
<sequence>MGPRSEPEFYRTVRRKSGRSYGPCDFEEFDRYSACSGHGRLGKVDISCRFRFEESEWGLMGSRRPGCIIYMDVSFGVQCEHILQTATVLVTLESLEQAQAEEQAALDRLSKQRMFPLSVANAQFTHFGPHKIDGRETETDVSSMIHLTPSIEAGGFGVGGMGWSRSKNQKHHNRWEFSGQLVGEDDHTSFRTLQWILKENSLDSPSNHPNEFHTAFALIHSGASFFIRVQVQGKLIGFRDGFKHKLQRLKFGVSGSKSKQSTLTLVSLDGVDLPTKQLLPKAKNLRQKLAKKNGVIQEEADTGPRDHGASIPHRAPQPEEQPPHKPRGFPNGPSIAELAKVHASLGKSSTASLPTNETRASSTTAGYKDHPDTDSSLSDSTKSSSLYSSPTKHDPATTEKLQTPSQRKDARKHLQEREQTEWRYIDWQVFGMPFFLLWARLFIPLFARLAQQIEDSDRQDENASEMASVEELTLKEKKQRFSR</sequence>
<evidence type="ECO:0000313" key="2">
    <source>
        <dbReference type="EMBL" id="KAK4450378.1"/>
    </source>
</evidence>
<organism evidence="2 3">
    <name type="scientific">Podospora aff. communis PSN243</name>
    <dbReference type="NCBI Taxonomy" id="3040156"/>
    <lineage>
        <taxon>Eukaryota</taxon>
        <taxon>Fungi</taxon>
        <taxon>Dikarya</taxon>
        <taxon>Ascomycota</taxon>
        <taxon>Pezizomycotina</taxon>
        <taxon>Sordariomycetes</taxon>
        <taxon>Sordariomycetidae</taxon>
        <taxon>Sordariales</taxon>
        <taxon>Podosporaceae</taxon>
        <taxon>Podospora</taxon>
    </lineage>
</organism>
<protein>
    <submittedName>
        <fullName evidence="2">Uncharacterized protein</fullName>
    </submittedName>
</protein>
<comment type="caution">
    <text evidence="2">The sequence shown here is derived from an EMBL/GenBank/DDBJ whole genome shotgun (WGS) entry which is preliminary data.</text>
</comment>
<reference evidence="2" key="1">
    <citation type="journal article" date="2023" name="Mol. Phylogenet. Evol.">
        <title>Genome-scale phylogeny and comparative genomics of the fungal order Sordariales.</title>
        <authorList>
            <person name="Hensen N."/>
            <person name="Bonometti L."/>
            <person name="Westerberg I."/>
            <person name="Brannstrom I.O."/>
            <person name="Guillou S."/>
            <person name="Cros-Aarteil S."/>
            <person name="Calhoun S."/>
            <person name="Haridas S."/>
            <person name="Kuo A."/>
            <person name="Mondo S."/>
            <person name="Pangilinan J."/>
            <person name="Riley R."/>
            <person name="LaButti K."/>
            <person name="Andreopoulos B."/>
            <person name="Lipzen A."/>
            <person name="Chen C."/>
            <person name="Yan M."/>
            <person name="Daum C."/>
            <person name="Ng V."/>
            <person name="Clum A."/>
            <person name="Steindorff A."/>
            <person name="Ohm R.A."/>
            <person name="Martin F."/>
            <person name="Silar P."/>
            <person name="Natvig D.O."/>
            <person name="Lalanne C."/>
            <person name="Gautier V."/>
            <person name="Ament-Velasquez S.L."/>
            <person name="Kruys A."/>
            <person name="Hutchinson M.I."/>
            <person name="Powell A.J."/>
            <person name="Barry K."/>
            <person name="Miller A.N."/>
            <person name="Grigoriev I.V."/>
            <person name="Debuchy R."/>
            <person name="Gladieux P."/>
            <person name="Hiltunen Thoren M."/>
            <person name="Johannesson H."/>
        </authorList>
    </citation>
    <scope>NUCLEOTIDE SEQUENCE</scope>
    <source>
        <strain evidence="2">PSN243</strain>
    </source>
</reference>
<feature type="compositionally biased region" description="Low complexity" evidence="1">
    <location>
        <begin position="374"/>
        <end position="390"/>
    </location>
</feature>
<evidence type="ECO:0000256" key="1">
    <source>
        <dbReference type="SAM" id="MobiDB-lite"/>
    </source>
</evidence>
<proteinExistence type="predicted"/>
<gene>
    <name evidence="2" type="ORF">QBC34DRAFT_403328</name>
</gene>
<dbReference type="AlphaFoldDB" id="A0AAV9GQ61"/>
<accession>A0AAV9GQ61</accession>
<keyword evidence="3" id="KW-1185">Reference proteome</keyword>